<keyword evidence="3 10" id="KW-0812">Transmembrane</keyword>
<protein>
    <submittedName>
        <fullName evidence="13">Fatty acid desaturase</fullName>
        <ecNumber evidence="13">1.14.19.-</ecNumber>
    </submittedName>
</protein>
<dbReference type="EC" id="1.14.19.-" evidence="13"/>
<keyword evidence="7" id="KW-0408">Iron</keyword>
<feature type="domain" description="Transposase IS204/IS1001/IS1096/IS1165 DDE" evidence="12">
    <location>
        <begin position="289"/>
        <end position="373"/>
    </location>
</feature>
<dbReference type="PRINTS" id="PR00075">
    <property type="entry name" value="FACDDSATRASE"/>
</dbReference>
<dbReference type="RefSeq" id="WP_258568406.1">
    <property type="nucleotide sequence ID" value="NZ_CP092900.1"/>
</dbReference>
<evidence type="ECO:0000313" key="13">
    <source>
        <dbReference type="EMBL" id="UTC24621.1"/>
    </source>
</evidence>
<keyword evidence="6 13" id="KW-0560">Oxidoreductase</keyword>
<accession>A0ABY5DK26</accession>
<evidence type="ECO:0000256" key="6">
    <source>
        <dbReference type="ARBA" id="ARBA00023002"/>
    </source>
</evidence>
<gene>
    <name evidence="13" type="ORF">MMH89_00375</name>
</gene>
<dbReference type="InterPro" id="IPR015876">
    <property type="entry name" value="Acyl-CoA_DS"/>
</dbReference>
<dbReference type="Pfam" id="PF01610">
    <property type="entry name" value="DDE_Tnp_ISL3"/>
    <property type="match status" value="1"/>
</dbReference>
<name>A0ABY5DK26_9GAMM</name>
<evidence type="ECO:0000259" key="11">
    <source>
        <dbReference type="Pfam" id="PF00487"/>
    </source>
</evidence>
<keyword evidence="8" id="KW-0443">Lipid metabolism</keyword>
<dbReference type="InterPro" id="IPR005804">
    <property type="entry name" value="FA_desaturase_dom"/>
</dbReference>
<sequence length="386" mass="44634">MQGLFQLSHWQVVLCILGLTHVTMIAVTLYLHRSMSHKACTLHPVVAHFFRFWLWLTTGMTTKEWVAVHRKHHAHVETSEDPHSPQVYGIWAVLLSGVWLYRRSAQSQEVLSRYGHDCPDDWIERHVYRIKGSGVILTLCIDLYLWGTQGLIIWVAQMLWVPLTAAGIINGVGHYLGYRNFESKDASCNIIPWGVFIAGEELHNNHHAYPRSAKLSSRPFEFDLGYVYLKILVYLGLAKVCYVMPARDRVKAGLASILNERMLICREYSIQVLSHALKESYLVNNNSGLMRIKRLKRLLFTHPQLLKEQEKHVLTCALSFDDKLAQVYKFRAKLYAIFYHSGYPDRMASIKDWCKQARDTQIELLIVFASWVESRYLEGVVCKTQN</sequence>
<keyword evidence="4" id="KW-0276">Fatty acid metabolism</keyword>
<comment type="similarity">
    <text evidence="2">Belongs to the fatty acid desaturase type 2 family.</text>
</comment>
<dbReference type="PANTHER" id="PTHR11351">
    <property type="entry name" value="ACYL-COA DESATURASE"/>
    <property type="match status" value="1"/>
</dbReference>
<dbReference type="EMBL" id="CP092900">
    <property type="protein sequence ID" value="UTC24621.1"/>
    <property type="molecule type" value="Genomic_DNA"/>
</dbReference>
<evidence type="ECO:0000256" key="7">
    <source>
        <dbReference type="ARBA" id="ARBA00023004"/>
    </source>
</evidence>
<evidence type="ECO:0000256" key="2">
    <source>
        <dbReference type="ARBA" id="ARBA00008749"/>
    </source>
</evidence>
<evidence type="ECO:0000256" key="1">
    <source>
        <dbReference type="ARBA" id="ARBA00004141"/>
    </source>
</evidence>
<dbReference type="Proteomes" id="UP001055955">
    <property type="component" value="Chromosome"/>
</dbReference>
<evidence type="ECO:0000256" key="5">
    <source>
        <dbReference type="ARBA" id="ARBA00022989"/>
    </source>
</evidence>
<evidence type="ECO:0000256" key="10">
    <source>
        <dbReference type="SAM" id="Phobius"/>
    </source>
</evidence>
<evidence type="ECO:0000256" key="3">
    <source>
        <dbReference type="ARBA" id="ARBA00022692"/>
    </source>
</evidence>
<dbReference type="PANTHER" id="PTHR11351:SF33">
    <property type="entry name" value="DELTA-9 FATTY ACID DESATURASE, DESA"/>
    <property type="match status" value="1"/>
</dbReference>
<feature type="transmembrane region" description="Helical" evidence="10">
    <location>
        <begin position="135"/>
        <end position="156"/>
    </location>
</feature>
<evidence type="ECO:0000259" key="12">
    <source>
        <dbReference type="Pfam" id="PF01610"/>
    </source>
</evidence>
<keyword evidence="5 10" id="KW-1133">Transmembrane helix</keyword>
<comment type="subcellular location">
    <subcellularLocation>
        <location evidence="1">Membrane</location>
        <topology evidence="1">Multi-pass membrane protein</topology>
    </subcellularLocation>
</comment>
<feature type="transmembrane region" description="Helical" evidence="10">
    <location>
        <begin position="12"/>
        <end position="32"/>
    </location>
</feature>
<dbReference type="InterPro" id="IPR002560">
    <property type="entry name" value="Transposase_DDE"/>
</dbReference>
<feature type="domain" description="Fatty acid desaturase" evidence="11">
    <location>
        <begin position="9"/>
        <end position="211"/>
    </location>
</feature>
<dbReference type="Pfam" id="PF00487">
    <property type="entry name" value="FA_desaturase"/>
    <property type="match status" value="1"/>
</dbReference>
<feature type="transmembrane region" description="Helical" evidence="10">
    <location>
        <begin position="225"/>
        <end position="244"/>
    </location>
</feature>
<evidence type="ECO:0000256" key="9">
    <source>
        <dbReference type="ARBA" id="ARBA00023136"/>
    </source>
</evidence>
<evidence type="ECO:0000256" key="8">
    <source>
        <dbReference type="ARBA" id="ARBA00023098"/>
    </source>
</evidence>
<keyword evidence="9 10" id="KW-0472">Membrane</keyword>
<dbReference type="CDD" id="cd03505">
    <property type="entry name" value="Delta9-FADS-like"/>
    <property type="match status" value="1"/>
</dbReference>
<evidence type="ECO:0000256" key="4">
    <source>
        <dbReference type="ARBA" id="ARBA00022832"/>
    </source>
</evidence>
<evidence type="ECO:0000313" key="14">
    <source>
        <dbReference type="Proteomes" id="UP001055955"/>
    </source>
</evidence>
<reference evidence="13 14" key="1">
    <citation type="journal article" date="2022" name="Nat. Microbiol.">
        <title>The microbiome of a bacterivorous marine choanoflagellate contains a resource-demanding obligate bacterial associate.</title>
        <authorList>
            <person name="Needham D.M."/>
            <person name="Poirier C."/>
            <person name="Bachy C."/>
            <person name="George E.E."/>
            <person name="Wilken S."/>
            <person name="Yung C.C.M."/>
            <person name="Limardo A.J."/>
            <person name="Morando M."/>
            <person name="Sudek L."/>
            <person name="Malmstrom R.R."/>
            <person name="Keeling P.J."/>
            <person name="Santoro A.E."/>
            <person name="Worden A.Z."/>
        </authorList>
    </citation>
    <scope>NUCLEOTIDE SEQUENCE [LARGE SCALE GENOMIC DNA]</scope>
    <source>
        <strain evidence="13 14">Comchoano-1</strain>
    </source>
</reference>
<keyword evidence="14" id="KW-1185">Reference proteome</keyword>
<organism evidence="13 14">
    <name type="scientific">Candidatus Comchoanobacter bicostacola</name>
    <dbReference type="NCBI Taxonomy" id="2919598"/>
    <lineage>
        <taxon>Bacteria</taxon>
        <taxon>Pseudomonadati</taxon>
        <taxon>Pseudomonadota</taxon>
        <taxon>Gammaproteobacteria</taxon>
        <taxon>Candidatus Comchoanobacterales</taxon>
        <taxon>Candidatus Comchoanobacteraceae</taxon>
        <taxon>Candidatus Comchoanobacter</taxon>
    </lineage>
</organism>
<proteinExistence type="inferred from homology"/>
<dbReference type="GO" id="GO:0016491">
    <property type="term" value="F:oxidoreductase activity"/>
    <property type="evidence" value="ECO:0007669"/>
    <property type="project" value="UniProtKB-KW"/>
</dbReference>